<evidence type="ECO:0000259" key="5">
    <source>
        <dbReference type="PROSITE" id="PS50041"/>
    </source>
</evidence>
<evidence type="ECO:0000256" key="2">
    <source>
        <dbReference type="ARBA" id="ARBA00023157"/>
    </source>
</evidence>
<keyword evidence="2" id="KW-1015">Disulfide bond</keyword>
<reference evidence="7" key="1">
    <citation type="submission" date="2025-08" db="UniProtKB">
        <authorList>
            <consortium name="RefSeq"/>
        </authorList>
    </citation>
    <scope>IDENTIFICATION</scope>
    <source>
        <tissue evidence="7">Blood</tissue>
    </source>
</reference>
<evidence type="ECO:0000256" key="4">
    <source>
        <dbReference type="SAM" id="Phobius"/>
    </source>
</evidence>
<dbReference type="PANTHER" id="PTHR46784">
    <property type="entry name" value="KILLER CELL LECTIN-LIKE RECEPTOR SUBFAMILY B MEMBER 1"/>
    <property type="match status" value="1"/>
</dbReference>
<evidence type="ECO:0000313" key="6">
    <source>
        <dbReference type="Proteomes" id="UP001652627"/>
    </source>
</evidence>
<evidence type="ECO:0000256" key="3">
    <source>
        <dbReference type="SAM" id="MobiDB-lite"/>
    </source>
</evidence>
<dbReference type="PROSITE" id="PS50041">
    <property type="entry name" value="C_TYPE_LECTIN_2"/>
    <property type="match status" value="1"/>
</dbReference>
<dbReference type="SUPFAM" id="SSF56436">
    <property type="entry name" value="C-type lectin-like"/>
    <property type="match status" value="1"/>
</dbReference>
<dbReference type="InterPro" id="IPR001304">
    <property type="entry name" value="C-type_lectin-like"/>
</dbReference>
<gene>
    <name evidence="7" type="primary">LOC136994679</name>
</gene>
<keyword evidence="4" id="KW-0812">Transmembrane</keyword>
<dbReference type="GeneID" id="136994679"/>
<accession>A0ABM4FXN5</accession>
<keyword evidence="1 4" id="KW-1133">Transmembrane helix</keyword>
<dbReference type="InterPro" id="IPR051527">
    <property type="entry name" value="KLR_subfamily_B"/>
</dbReference>
<organism evidence="6 7">
    <name type="scientific">Apteryx mantelli</name>
    <name type="common">North Island brown kiwi</name>
    <dbReference type="NCBI Taxonomy" id="2696672"/>
    <lineage>
        <taxon>Eukaryota</taxon>
        <taxon>Metazoa</taxon>
        <taxon>Chordata</taxon>
        <taxon>Craniata</taxon>
        <taxon>Vertebrata</taxon>
        <taxon>Euteleostomi</taxon>
        <taxon>Archelosauria</taxon>
        <taxon>Archosauria</taxon>
        <taxon>Dinosauria</taxon>
        <taxon>Saurischia</taxon>
        <taxon>Theropoda</taxon>
        <taxon>Coelurosauria</taxon>
        <taxon>Aves</taxon>
        <taxon>Palaeognathae</taxon>
        <taxon>Apterygiformes</taxon>
        <taxon>Apterygidae</taxon>
        <taxon>Apteryx</taxon>
    </lineage>
</organism>
<dbReference type="Gene3D" id="3.10.100.10">
    <property type="entry name" value="Mannose-Binding Protein A, subunit A"/>
    <property type="match status" value="1"/>
</dbReference>
<feature type="transmembrane region" description="Helical" evidence="4">
    <location>
        <begin position="78"/>
        <end position="102"/>
    </location>
</feature>
<dbReference type="Proteomes" id="UP001652627">
    <property type="component" value="Chromosome 32"/>
</dbReference>
<dbReference type="PANTHER" id="PTHR46784:SF1">
    <property type="entry name" value="KILLER CELL LECTIN-LIKE RECEPTOR SUBFAMILY B MEMBER 1"/>
    <property type="match status" value="1"/>
</dbReference>
<keyword evidence="4" id="KW-0472">Membrane</keyword>
<feature type="domain" description="C-type lectin" evidence="5">
    <location>
        <begin position="170"/>
        <end position="275"/>
    </location>
</feature>
<sequence>MAGQIVYADLNIVPKESRGKRRSLPQPGGLTPHLSPPLPVPSSPRALEESRRSAPAQDVFAELRPGDPSACPRWHRTALWLGWSSSLVLGAAVLVLGSWVHYLRLEKPGNVTDGCGDVTPADYRDVTPADCGDAVARDRQHLRESLCPPQEQDPAEDDRCRLCPPGWTRRGRKCYWVADGAQSWDKSRENCTSRDAELLMPEDCDELEFVKDIAKKPSKYFWIDISGLDRSRILLSGSCLDQSRLPPGSSKGCRSLKGNRIVAEDCGSAISWICQKTAITI</sequence>
<dbReference type="InterPro" id="IPR016186">
    <property type="entry name" value="C-type_lectin-like/link_sf"/>
</dbReference>
<dbReference type="InterPro" id="IPR016187">
    <property type="entry name" value="CTDL_fold"/>
</dbReference>
<feature type="region of interest" description="Disordered" evidence="3">
    <location>
        <begin position="17"/>
        <end position="56"/>
    </location>
</feature>
<evidence type="ECO:0000313" key="7">
    <source>
        <dbReference type="RefSeq" id="XP_067169709.1"/>
    </source>
</evidence>
<evidence type="ECO:0000256" key="1">
    <source>
        <dbReference type="ARBA" id="ARBA00022989"/>
    </source>
</evidence>
<keyword evidence="6" id="KW-1185">Reference proteome</keyword>
<name>A0ABM4FXN5_9AVES</name>
<proteinExistence type="predicted"/>
<dbReference type="SMART" id="SM00034">
    <property type="entry name" value="CLECT"/>
    <property type="match status" value="1"/>
</dbReference>
<protein>
    <submittedName>
        <fullName evidence="7">Killer cell lectin-like receptor subfamily B member 1B allele C</fullName>
    </submittedName>
</protein>
<dbReference type="Pfam" id="PF00059">
    <property type="entry name" value="Lectin_C"/>
    <property type="match status" value="1"/>
</dbReference>
<dbReference type="RefSeq" id="XP_067169709.1">
    <property type="nucleotide sequence ID" value="XM_067313608.1"/>
</dbReference>